<dbReference type="Proteomes" id="UP001153714">
    <property type="component" value="Chromosome 5"/>
</dbReference>
<keyword evidence="7" id="KW-1185">Reference proteome</keyword>
<evidence type="ECO:0000256" key="1">
    <source>
        <dbReference type="ARBA" id="ARBA00004613"/>
    </source>
</evidence>
<name>A0A9P0CCA8_9NEOP</name>
<gene>
    <name evidence="6" type="ORF">DIATSA_LOCUS10367</name>
</gene>
<comment type="similarity">
    <text evidence="2 4">Belongs to the AB hydrolase superfamily. Lipase family.</text>
</comment>
<evidence type="ECO:0000256" key="2">
    <source>
        <dbReference type="ARBA" id="ARBA00010701"/>
    </source>
</evidence>
<accession>A0A9P0CCA8</accession>
<organism evidence="6 7">
    <name type="scientific">Diatraea saccharalis</name>
    <name type="common">sugarcane borer</name>
    <dbReference type="NCBI Taxonomy" id="40085"/>
    <lineage>
        <taxon>Eukaryota</taxon>
        <taxon>Metazoa</taxon>
        <taxon>Ecdysozoa</taxon>
        <taxon>Arthropoda</taxon>
        <taxon>Hexapoda</taxon>
        <taxon>Insecta</taxon>
        <taxon>Pterygota</taxon>
        <taxon>Neoptera</taxon>
        <taxon>Endopterygota</taxon>
        <taxon>Lepidoptera</taxon>
        <taxon>Glossata</taxon>
        <taxon>Ditrysia</taxon>
        <taxon>Pyraloidea</taxon>
        <taxon>Crambidae</taxon>
        <taxon>Crambinae</taxon>
        <taxon>Diatraea</taxon>
    </lineage>
</organism>
<dbReference type="AlphaFoldDB" id="A0A9P0CCA8"/>
<dbReference type="InterPro" id="IPR013818">
    <property type="entry name" value="Lipase"/>
</dbReference>
<dbReference type="Pfam" id="PF00151">
    <property type="entry name" value="Lipase"/>
    <property type="match status" value="1"/>
</dbReference>
<dbReference type="EMBL" id="OU893336">
    <property type="protein sequence ID" value="CAH0760147.1"/>
    <property type="molecule type" value="Genomic_DNA"/>
</dbReference>
<protein>
    <recommendedName>
        <fullName evidence="5">Lipase domain-containing protein</fullName>
    </recommendedName>
</protein>
<keyword evidence="3" id="KW-0964">Secreted</keyword>
<evidence type="ECO:0000256" key="4">
    <source>
        <dbReference type="RuleBase" id="RU004262"/>
    </source>
</evidence>
<reference evidence="6" key="2">
    <citation type="submission" date="2022-10" db="EMBL/GenBank/DDBJ databases">
        <authorList>
            <consortium name="ENA_rothamsted_submissions"/>
            <consortium name="culmorum"/>
            <person name="King R."/>
        </authorList>
    </citation>
    <scope>NUCLEOTIDE SEQUENCE</scope>
</reference>
<dbReference type="OrthoDB" id="199913at2759"/>
<sequence length="265" mass="29376">MVGFIDSSLYPQSQAVANSYVKRGYNVFVTETLALLSHIYPKSVRLARVIGKKVGEFLVKLTEQGLSADNLELVGLSLGAHIMAYASKHLYAVTGKKPSRITGLDPAGPCFRSLPAKYKLDSSDAVRVDVVHTNIDGFGMAEPLGHVDFYVNGGEFQPGDITFIPCLIICSHLKSVIYWWQALEHPTKFIGVKCDSVQDARLARCYNNTETNYLGPKTNFSTPGIFYLSTTNVFPYFRGKAGLVPENEIYTSFIRKINDEDNFVV</sequence>
<dbReference type="InterPro" id="IPR000734">
    <property type="entry name" value="TAG_lipase"/>
</dbReference>
<dbReference type="GO" id="GO:0016042">
    <property type="term" value="P:lipid catabolic process"/>
    <property type="evidence" value="ECO:0007669"/>
    <property type="project" value="TreeGrafter"/>
</dbReference>
<dbReference type="GO" id="GO:0017171">
    <property type="term" value="F:serine hydrolase activity"/>
    <property type="evidence" value="ECO:0007669"/>
    <property type="project" value="TreeGrafter"/>
</dbReference>
<dbReference type="GO" id="GO:0016298">
    <property type="term" value="F:lipase activity"/>
    <property type="evidence" value="ECO:0007669"/>
    <property type="project" value="InterPro"/>
</dbReference>
<dbReference type="PANTHER" id="PTHR11610:SF173">
    <property type="entry name" value="LIPASE DOMAIN-CONTAINING PROTEIN-RELATED"/>
    <property type="match status" value="1"/>
</dbReference>
<evidence type="ECO:0000313" key="7">
    <source>
        <dbReference type="Proteomes" id="UP001153714"/>
    </source>
</evidence>
<evidence type="ECO:0000256" key="3">
    <source>
        <dbReference type="ARBA" id="ARBA00022525"/>
    </source>
</evidence>
<dbReference type="PANTHER" id="PTHR11610">
    <property type="entry name" value="LIPASE"/>
    <property type="match status" value="1"/>
</dbReference>
<dbReference type="SUPFAM" id="SSF53474">
    <property type="entry name" value="alpha/beta-Hydrolases"/>
    <property type="match status" value="1"/>
</dbReference>
<evidence type="ECO:0000259" key="5">
    <source>
        <dbReference type="Pfam" id="PF00151"/>
    </source>
</evidence>
<feature type="domain" description="Lipase" evidence="5">
    <location>
        <begin position="13"/>
        <end position="233"/>
    </location>
</feature>
<dbReference type="GO" id="GO:0005615">
    <property type="term" value="C:extracellular space"/>
    <property type="evidence" value="ECO:0007669"/>
    <property type="project" value="TreeGrafter"/>
</dbReference>
<dbReference type="InterPro" id="IPR029058">
    <property type="entry name" value="AB_hydrolase_fold"/>
</dbReference>
<evidence type="ECO:0000313" key="6">
    <source>
        <dbReference type="EMBL" id="CAH0760147.1"/>
    </source>
</evidence>
<proteinExistence type="inferred from homology"/>
<reference evidence="6" key="1">
    <citation type="submission" date="2021-12" db="EMBL/GenBank/DDBJ databases">
        <authorList>
            <person name="King R."/>
        </authorList>
    </citation>
    <scope>NUCLEOTIDE SEQUENCE</scope>
</reference>
<comment type="subcellular location">
    <subcellularLocation>
        <location evidence="1">Secreted</location>
    </subcellularLocation>
</comment>
<dbReference type="Gene3D" id="3.40.50.1820">
    <property type="entry name" value="alpha/beta hydrolase"/>
    <property type="match status" value="1"/>
</dbReference>